<evidence type="ECO:0000259" key="4">
    <source>
        <dbReference type="PROSITE" id="PS51635"/>
    </source>
</evidence>
<dbReference type="InterPro" id="IPR002641">
    <property type="entry name" value="PNPLA_dom"/>
</dbReference>
<dbReference type="EMBL" id="VSSQ01000617">
    <property type="protein sequence ID" value="MPL98595.1"/>
    <property type="molecule type" value="Genomic_DNA"/>
</dbReference>
<dbReference type="Gene3D" id="3.40.1090.10">
    <property type="entry name" value="Cytosolic phospholipase A2 catalytic domain"/>
    <property type="match status" value="2"/>
</dbReference>
<dbReference type="GO" id="GO:0016787">
    <property type="term" value="F:hydrolase activity"/>
    <property type="evidence" value="ECO:0007669"/>
    <property type="project" value="UniProtKB-KW"/>
</dbReference>
<protein>
    <recommendedName>
        <fullName evidence="4">PNPLA domain-containing protein</fullName>
    </recommendedName>
</protein>
<dbReference type="Pfam" id="PF01734">
    <property type="entry name" value="Patatin"/>
    <property type="match status" value="1"/>
</dbReference>
<dbReference type="AlphaFoldDB" id="A0A644W4D0"/>
<dbReference type="CDD" id="cd07208">
    <property type="entry name" value="Pat_hypo_Ecoli_yjju_like"/>
    <property type="match status" value="1"/>
</dbReference>
<accession>A0A644W4D0</accession>
<name>A0A644W4D0_9ZZZZ</name>
<evidence type="ECO:0000256" key="3">
    <source>
        <dbReference type="ARBA" id="ARBA00023098"/>
    </source>
</evidence>
<evidence type="ECO:0000256" key="1">
    <source>
        <dbReference type="ARBA" id="ARBA00022801"/>
    </source>
</evidence>
<dbReference type="InterPro" id="IPR037483">
    <property type="entry name" value="YjjU-like"/>
</dbReference>
<sequence>MTKDGFTTNGVGLVLEGGALRGIFTAGVLDFFMEQGLKFPYVVGVSAGACNLLGYAAHQIGYTKNCMIQRDAKNQYFGVNQLLHAKTIINLDRIFYEYPYNQLPFNFQAFFNSGIRTEFVVTNCTTGKAEYLNENSNEHRLGTLGKASASVPLFSKMVELDEKKYLDGGLADSIPIERAITQGFLKNVVILTRSRGVIPKMNSYQRILYQTFYKDFPKLMETILNRPTKYERQLALLDCLQEDEKVFVIRPELPEIKRFETDPDTLETYYQHGLQIAKSRWEELQAYLFHSAPTSQLTES</sequence>
<dbReference type="InterPro" id="IPR050301">
    <property type="entry name" value="NTE"/>
</dbReference>
<dbReference type="InterPro" id="IPR016035">
    <property type="entry name" value="Acyl_Trfase/lysoPLipase"/>
</dbReference>
<organism evidence="5">
    <name type="scientific">bioreactor metagenome</name>
    <dbReference type="NCBI Taxonomy" id="1076179"/>
    <lineage>
        <taxon>unclassified sequences</taxon>
        <taxon>metagenomes</taxon>
        <taxon>ecological metagenomes</taxon>
    </lineage>
</organism>
<keyword evidence="2" id="KW-0442">Lipid degradation</keyword>
<keyword evidence="1" id="KW-0378">Hydrolase</keyword>
<dbReference type="InterPro" id="IPR045943">
    <property type="entry name" value="DUF6363"/>
</dbReference>
<evidence type="ECO:0000256" key="2">
    <source>
        <dbReference type="ARBA" id="ARBA00022963"/>
    </source>
</evidence>
<proteinExistence type="predicted"/>
<dbReference type="Pfam" id="PF19890">
    <property type="entry name" value="DUF6363"/>
    <property type="match status" value="1"/>
</dbReference>
<dbReference type="GO" id="GO:0016042">
    <property type="term" value="P:lipid catabolic process"/>
    <property type="evidence" value="ECO:0007669"/>
    <property type="project" value="UniProtKB-KW"/>
</dbReference>
<dbReference type="SUPFAM" id="SSF52151">
    <property type="entry name" value="FabD/lysophospholipase-like"/>
    <property type="match status" value="1"/>
</dbReference>
<dbReference type="PANTHER" id="PTHR14226">
    <property type="entry name" value="NEUROPATHY TARGET ESTERASE/SWISS CHEESE D.MELANOGASTER"/>
    <property type="match status" value="1"/>
</dbReference>
<comment type="caution">
    <text evidence="5">The sequence shown here is derived from an EMBL/GenBank/DDBJ whole genome shotgun (WGS) entry which is preliminary data.</text>
</comment>
<gene>
    <name evidence="5" type="ORF">SDC9_44801</name>
</gene>
<reference evidence="5" key="1">
    <citation type="submission" date="2019-08" db="EMBL/GenBank/DDBJ databases">
        <authorList>
            <person name="Kucharzyk K."/>
            <person name="Murdoch R.W."/>
            <person name="Higgins S."/>
            <person name="Loffler F."/>
        </authorList>
    </citation>
    <scope>NUCLEOTIDE SEQUENCE</scope>
</reference>
<dbReference type="PANTHER" id="PTHR14226:SF25">
    <property type="entry name" value="PHOSPHOESTERASE"/>
    <property type="match status" value="1"/>
</dbReference>
<evidence type="ECO:0000313" key="5">
    <source>
        <dbReference type="EMBL" id="MPL98595.1"/>
    </source>
</evidence>
<keyword evidence="3" id="KW-0443">Lipid metabolism</keyword>
<feature type="domain" description="PNPLA" evidence="4">
    <location>
        <begin position="13"/>
        <end position="180"/>
    </location>
</feature>
<dbReference type="PROSITE" id="PS51635">
    <property type="entry name" value="PNPLA"/>
    <property type="match status" value="1"/>
</dbReference>